<evidence type="ECO:0000313" key="2">
    <source>
        <dbReference type="Proteomes" id="UP000192578"/>
    </source>
</evidence>
<gene>
    <name evidence="1" type="ORF">BV898_07256</name>
</gene>
<dbReference type="EMBL" id="MTYJ01000047">
    <property type="protein sequence ID" value="OQV18627.1"/>
    <property type="molecule type" value="Genomic_DNA"/>
</dbReference>
<dbReference type="AlphaFoldDB" id="A0A1W0WU02"/>
<evidence type="ECO:0000313" key="1">
    <source>
        <dbReference type="EMBL" id="OQV18627.1"/>
    </source>
</evidence>
<organism evidence="1 2">
    <name type="scientific">Hypsibius exemplaris</name>
    <name type="common">Freshwater tardigrade</name>
    <dbReference type="NCBI Taxonomy" id="2072580"/>
    <lineage>
        <taxon>Eukaryota</taxon>
        <taxon>Metazoa</taxon>
        <taxon>Ecdysozoa</taxon>
        <taxon>Tardigrada</taxon>
        <taxon>Eutardigrada</taxon>
        <taxon>Parachela</taxon>
        <taxon>Hypsibioidea</taxon>
        <taxon>Hypsibiidae</taxon>
        <taxon>Hypsibius</taxon>
    </lineage>
</organism>
<keyword evidence="2" id="KW-1185">Reference proteome</keyword>
<accession>A0A1W0WU02</accession>
<dbReference type="Proteomes" id="UP000192578">
    <property type="component" value="Unassembled WGS sequence"/>
</dbReference>
<comment type="caution">
    <text evidence="1">The sequence shown here is derived from an EMBL/GenBank/DDBJ whole genome shotgun (WGS) entry which is preliminary data.</text>
</comment>
<name>A0A1W0WU02_HYPEX</name>
<proteinExistence type="predicted"/>
<sequence length="83" mass="9309">MCRMRAPARQTKKEDYISTVLYNIPPDQRHLDSLDNIDAVPTSCCRVVSPMGRVWTGTCPSSLTPSDFKINCCQGPARLFMSE</sequence>
<protein>
    <submittedName>
        <fullName evidence="1">Uncharacterized protein</fullName>
    </submittedName>
</protein>
<reference evidence="2" key="1">
    <citation type="submission" date="2017-01" db="EMBL/GenBank/DDBJ databases">
        <title>Comparative genomics of anhydrobiosis in the tardigrade Hypsibius dujardini.</title>
        <authorList>
            <person name="Yoshida Y."/>
            <person name="Koutsovoulos G."/>
            <person name="Laetsch D."/>
            <person name="Stevens L."/>
            <person name="Kumar S."/>
            <person name="Horikawa D."/>
            <person name="Ishino K."/>
            <person name="Komine S."/>
            <person name="Tomita M."/>
            <person name="Blaxter M."/>
            <person name="Arakawa K."/>
        </authorList>
    </citation>
    <scope>NUCLEOTIDE SEQUENCE [LARGE SCALE GENOMIC DNA]</scope>
    <source>
        <strain evidence="2">Z151</strain>
    </source>
</reference>